<comment type="caution">
    <text evidence="1">The sequence shown here is derived from an EMBL/GenBank/DDBJ whole genome shotgun (WGS) entry which is preliminary data.</text>
</comment>
<proteinExistence type="predicted"/>
<reference evidence="1" key="1">
    <citation type="submission" date="2022-08" db="EMBL/GenBank/DDBJ databases">
        <authorList>
            <person name="Kallberg Y."/>
            <person name="Tangrot J."/>
            <person name="Rosling A."/>
        </authorList>
    </citation>
    <scope>NUCLEOTIDE SEQUENCE</scope>
    <source>
        <strain evidence="1">Wild A</strain>
    </source>
</reference>
<dbReference type="Proteomes" id="UP001153678">
    <property type="component" value="Unassembled WGS sequence"/>
</dbReference>
<dbReference type="EMBL" id="CAMKVN010004639">
    <property type="protein sequence ID" value="CAI2187456.1"/>
    <property type="molecule type" value="Genomic_DNA"/>
</dbReference>
<keyword evidence="2" id="KW-1185">Reference proteome</keyword>
<sequence>MLTEGSIYTTQSKEFQEVHLKYHLVLSPDGRLAASFNTENHELIIYETEIQNIGTEIFNKSTPIKYNDYAKLDLPS</sequence>
<feature type="non-terminal residue" evidence="1">
    <location>
        <position position="76"/>
    </location>
</feature>
<name>A0A9W4SZR1_9GLOM</name>
<accession>A0A9W4SZR1</accession>
<organism evidence="1 2">
    <name type="scientific">Funneliformis geosporum</name>
    <dbReference type="NCBI Taxonomy" id="1117311"/>
    <lineage>
        <taxon>Eukaryota</taxon>
        <taxon>Fungi</taxon>
        <taxon>Fungi incertae sedis</taxon>
        <taxon>Mucoromycota</taxon>
        <taxon>Glomeromycotina</taxon>
        <taxon>Glomeromycetes</taxon>
        <taxon>Glomerales</taxon>
        <taxon>Glomeraceae</taxon>
        <taxon>Funneliformis</taxon>
    </lineage>
</organism>
<evidence type="ECO:0000313" key="2">
    <source>
        <dbReference type="Proteomes" id="UP001153678"/>
    </source>
</evidence>
<gene>
    <name evidence="1" type="ORF">FWILDA_LOCUS13089</name>
</gene>
<dbReference type="AlphaFoldDB" id="A0A9W4SZR1"/>
<evidence type="ECO:0000313" key="1">
    <source>
        <dbReference type="EMBL" id="CAI2187456.1"/>
    </source>
</evidence>
<protein>
    <submittedName>
        <fullName evidence="1">10052_t:CDS:1</fullName>
    </submittedName>
</protein>